<comment type="caution">
    <text evidence="1">The sequence shown here is derived from an EMBL/GenBank/DDBJ whole genome shotgun (WGS) entry which is preliminary data.</text>
</comment>
<dbReference type="InterPro" id="IPR051710">
    <property type="entry name" value="Phosphatase_SH3-domain"/>
</dbReference>
<dbReference type="PANTHER" id="PTHR16469:SF27">
    <property type="entry name" value="UBIQUITIN-ASSOCIATED AND SH3 DOMAIN-CONTAINING BA-RELATED"/>
    <property type="match status" value="1"/>
</dbReference>
<dbReference type="InterPro" id="IPR029033">
    <property type="entry name" value="His_PPase_superfam"/>
</dbReference>
<protein>
    <submittedName>
        <fullName evidence="1">Uncharacterized protein</fullName>
    </submittedName>
</protein>
<organism evidence="1 2">
    <name type="scientific">Cuscuta europaea</name>
    <name type="common">European dodder</name>
    <dbReference type="NCBI Taxonomy" id="41803"/>
    <lineage>
        <taxon>Eukaryota</taxon>
        <taxon>Viridiplantae</taxon>
        <taxon>Streptophyta</taxon>
        <taxon>Embryophyta</taxon>
        <taxon>Tracheophyta</taxon>
        <taxon>Spermatophyta</taxon>
        <taxon>Magnoliopsida</taxon>
        <taxon>eudicotyledons</taxon>
        <taxon>Gunneridae</taxon>
        <taxon>Pentapetalae</taxon>
        <taxon>asterids</taxon>
        <taxon>lamiids</taxon>
        <taxon>Solanales</taxon>
        <taxon>Convolvulaceae</taxon>
        <taxon>Cuscuteae</taxon>
        <taxon>Cuscuta</taxon>
        <taxon>Cuscuta subgen. Cuscuta</taxon>
    </lineage>
</organism>
<proteinExistence type="predicted"/>
<name>A0A9P0ZB39_CUSEU</name>
<dbReference type="Proteomes" id="UP001152484">
    <property type="component" value="Unassembled WGS sequence"/>
</dbReference>
<dbReference type="EMBL" id="CAMAPE010000035">
    <property type="protein sequence ID" value="CAH9096455.1"/>
    <property type="molecule type" value="Genomic_DNA"/>
</dbReference>
<keyword evidence="2" id="KW-1185">Reference proteome</keyword>
<dbReference type="PANTHER" id="PTHR16469">
    <property type="entry name" value="UBIQUITIN-ASSOCIATED AND SH3 DOMAIN-CONTAINING BA-RELATED"/>
    <property type="match status" value="1"/>
</dbReference>
<sequence>MGGWNEPQLYQNVIVMRHGPRLDNFDKNWTMATEHPWNPPLYDGDEFKNLYSKTAKKIREEVGAPIHRVIVSPFLRCLQTASRTIQALSSHDSHQQVLLSSSSNAAAAAHIRPSEIRVSFSALLYESVHRIIVFRFLQFLNIASRTIKALFFHDSHQIKASVEYGLAEMMNKKVIWVPPKDGDFKFLIPECEAQLPPEILRHNTIEKVYEKLPEWEETKEVAWNRYNDIVRTLADKYPRENLLLVTHDQAGEEMGGWNEPQLYQNVIVMRHGPRLDNFDKNWTMATEHPWNPPLYDGDEFKNLYSKTAKKIREEVGAPIHRVIVSPFLRCLQTASRTIQALSSHDSHQQVLLSSSSNAAAAAHIRPSEIRVSFSALLYESVHRIIVFRFLQFLNIASRTIKALFFHDSHQIKASVEYGLAEMMNKKVIWVPPKDGDFKFLIPECEAQLPPEILRHNTIEKVYEKLPEWEETKEVAWNRYNDIVRTLADKYPRENLLLVTHAEGVVALSSTFMNGTRVRVDYCGYVHLRRPITNGVSSFSRRSTINLMLQGQSGITLREK</sequence>
<evidence type="ECO:0000313" key="2">
    <source>
        <dbReference type="Proteomes" id="UP001152484"/>
    </source>
</evidence>
<dbReference type="SUPFAM" id="SSF53254">
    <property type="entry name" value="Phosphoglycerate mutase-like"/>
    <property type="match status" value="2"/>
</dbReference>
<dbReference type="Gene3D" id="3.40.50.1240">
    <property type="entry name" value="Phosphoglycerate mutase-like"/>
    <property type="match status" value="2"/>
</dbReference>
<dbReference type="OrthoDB" id="414418at2759"/>
<evidence type="ECO:0000313" key="1">
    <source>
        <dbReference type="EMBL" id="CAH9096455.1"/>
    </source>
</evidence>
<gene>
    <name evidence="1" type="ORF">CEURO_LOCUS13413</name>
</gene>
<reference evidence="1" key="1">
    <citation type="submission" date="2022-07" db="EMBL/GenBank/DDBJ databases">
        <authorList>
            <person name="Macas J."/>
            <person name="Novak P."/>
            <person name="Neumann P."/>
        </authorList>
    </citation>
    <scope>NUCLEOTIDE SEQUENCE</scope>
</reference>
<dbReference type="AlphaFoldDB" id="A0A9P0ZB39"/>
<accession>A0A9P0ZB39</accession>